<evidence type="ECO:0000313" key="1">
    <source>
        <dbReference type="EMBL" id="MCT7397768.1"/>
    </source>
</evidence>
<comment type="caution">
    <text evidence="1">The sequence shown here is derived from an EMBL/GenBank/DDBJ whole genome shotgun (WGS) entry which is preliminary data.</text>
</comment>
<accession>A0ABT2LWU4</accession>
<dbReference type="EMBL" id="JAODBU010000002">
    <property type="protein sequence ID" value="MCT7397768.1"/>
    <property type="molecule type" value="Genomic_DNA"/>
</dbReference>
<evidence type="ECO:0000313" key="2">
    <source>
        <dbReference type="Proteomes" id="UP001431199"/>
    </source>
</evidence>
<dbReference type="Gene3D" id="2.160.10.10">
    <property type="entry name" value="Hexapeptide repeat proteins"/>
    <property type="match status" value="1"/>
</dbReference>
<dbReference type="SUPFAM" id="SSF51161">
    <property type="entry name" value="Trimeric LpxA-like enzymes"/>
    <property type="match status" value="2"/>
</dbReference>
<organism evidence="1 2">
    <name type="scientific">Eubacterium album</name>
    <dbReference type="NCBI Taxonomy" id="2978477"/>
    <lineage>
        <taxon>Bacteria</taxon>
        <taxon>Bacillati</taxon>
        <taxon>Bacillota</taxon>
        <taxon>Clostridia</taxon>
        <taxon>Eubacteriales</taxon>
        <taxon>Eubacteriaceae</taxon>
        <taxon>Eubacterium</taxon>
    </lineage>
</organism>
<keyword evidence="2" id="KW-1185">Reference proteome</keyword>
<dbReference type="RefSeq" id="WP_260978204.1">
    <property type="nucleotide sequence ID" value="NZ_JAODBU010000002.1"/>
</dbReference>
<name>A0ABT2LWU4_9FIRM</name>
<sequence length="277" mass="30584">MKRKYILTENTKEIDGHTLYQIKAVKDIYINGEDEEPEVESGELGGWIESEENLSHKGSCWVDNDSCVYGKAKVYGGGIISGDAIVCENAEVCDRASVHGSSKIRGNAVVCGNSSIFEFGIVEGDAYVKNSSVSGRSKIYGHAYVKESILYGDTRICGNTHIENSEIFGFAKIYGDIRVKSAILYDNADISKPGDYFSINGFGMSGKSVTFFKSDDGKVKTSLPELYEAYPYAFAESVNSFKSIAAECYKRDKIWADRASMLAEFAEKYFAEKCINK</sequence>
<protein>
    <submittedName>
        <fullName evidence="1">Uncharacterized protein</fullName>
    </submittedName>
</protein>
<gene>
    <name evidence="1" type="ORF">N5B56_01535</name>
</gene>
<reference evidence="1" key="1">
    <citation type="submission" date="2022-09" db="EMBL/GenBank/DDBJ databases">
        <title>Eubacterium sp. LFL-14 isolated from human feces.</title>
        <authorList>
            <person name="Liu F."/>
        </authorList>
    </citation>
    <scope>NUCLEOTIDE SEQUENCE</scope>
    <source>
        <strain evidence="1">LFL-14</strain>
    </source>
</reference>
<dbReference type="Proteomes" id="UP001431199">
    <property type="component" value="Unassembled WGS sequence"/>
</dbReference>
<dbReference type="InterPro" id="IPR011004">
    <property type="entry name" value="Trimer_LpxA-like_sf"/>
</dbReference>
<proteinExistence type="predicted"/>